<sequence length="73" mass="7720">MAKRRLDTLLVERGLAESLEKAQAAVLAGNVLVGDTKAVKAGMLVPEAAEVRLLAKAPYVSRGGEKLVHALRV</sequence>
<evidence type="ECO:0000259" key="2">
    <source>
        <dbReference type="SMART" id="SM00363"/>
    </source>
</evidence>
<accession>X0VR58</accession>
<comment type="caution">
    <text evidence="3">The sequence shown here is derived from an EMBL/GenBank/DDBJ whole genome shotgun (WGS) entry which is preliminary data.</text>
</comment>
<organism evidence="3">
    <name type="scientific">marine sediment metagenome</name>
    <dbReference type="NCBI Taxonomy" id="412755"/>
    <lineage>
        <taxon>unclassified sequences</taxon>
        <taxon>metagenomes</taxon>
        <taxon>ecological metagenomes</taxon>
    </lineage>
</organism>
<dbReference type="CDD" id="cd00165">
    <property type="entry name" value="S4"/>
    <property type="match status" value="1"/>
</dbReference>
<name>X0VR58_9ZZZZ</name>
<dbReference type="AlphaFoldDB" id="X0VR58"/>
<keyword evidence="1" id="KW-0694">RNA-binding</keyword>
<dbReference type="SMART" id="SM00363">
    <property type="entry name" value="S4"/>
    <property type="match status" value="1"/>
</dbReference>
<dbReference type="GO" id="GO:0008168">
    <property type="term" value="F:methyltransferase activity"/>
    <property type="evidence" value="ECO:0007669"/>
    <property type="project" value="InterPro"/>
</dbReference>
<evidence type="ECO:0000313" key="3">
    <source>
        <dbReference type="EMBL" id="GAG03021.1"/>
    </source>
</evidence>
<gene>
    <name evidence="3" type="ORF">S01H1_45821</name>
</gene>
<dbReference type="SUPFAM" id="SSF55174">
    <property type="entry name" value="Alpha-L RNA-binding motif"/>
    <property type="match status" value="1"/>
</dbReference>
<evidence type="ECO:0000256" key="1">
    <source>
        <dbReference type="ARBA" id="ARBA00022884"/>
    </source>
</evidence>
<dbReference type="Gene3D" id="3.10.290.10">
    <property type="entry name" value="RNA-binding S4 domain"/>
    <property type="match status" value="1"/>
</dbReference>
<dbReference type="InterPro" id="IPR047048">
    <property type="entry name" value="TlyA"/>
</dbReference>
<dbReference type="EMBL" id="BARS01029307">
    <property type="protein sequence ID" value="GAG03021.1"/>
    <property type="molecule type" value="Genomic_DNA"/>
</dbReference>
<proteinExistence type="predicted"/>
<dbReference type="GO" id="GO:0003723">
    <property type="term" value="F:RNA binding"/>
    <property type="evidence" value="ECO:0007669"/>
    <property type="project" value="UniProtKB-KW"/>
</dbReference>
<protein>
    <recommendedName>
        <fullName evidence="2">RNA-binding S4 domain-containing protein</fullName>
    </recommendedName>
</protein>
<feature type="domain" description="RNA-binding S4" evidence="2">
    <location>
        <begin position="4"/>
        <end position="68"/>
    </location>
</feature>
<reference evidence="3" key="1">
    <citation type="journal article" date="2014" name="Front. Microbiol.">
        <title>High frequency of phylogenetically diverse reductive dehalogenase-homologous genes in deep subseafloor sedimentary metagenomes.</title>
        <authorList>
            <person name="Kawai M."/>
            <person name="Futagami T."/>
            <person name="Toyoda A."/>
            <person name="Takaki Y."/>
            <person name="Nishi S."/>
            <person name="Hori S."/>
            <person name="Arai W."/>
            <person name="Tsubouchi T."/>
            <person name="Morono Y."/>
            <person name="Uchiyama I."/>
            <person name="Ito T."/>
            <person name="Fujiyama A."/>
            <person name="Inagaki F."/>
            <person name="Takami H."/>
        </authorList>
    </citation>
    <scope>NUCLEOTIDE SEQUENCE</scope>
    <source>
        <strain evidence="3">Expedition CK06-06</strain>
    </source>
</reference>
<dbReference type="InterPro" id="IPR002942">
    <property type="entry name" value="S4_RNA-bd"/>
</dbReference>
<dbReference type="PANTHER" id="PTHR32319">
    <property type="entry name" value="BACTERIAL HEMOLYSIN-LIKE PROTEIN"/>
    <property type="match status" value="1"/>
</dbReference>
<dbReference type="Pfam" id="PF01479">
    <property type="entry name" value="S4"/>
    <property type="match status" value="1"/>
</dbReference>
<dbReference type="PANTHER" id="PTHR32319:SF0">
    <property type="entry name" value="BACTERIAL HEMOLYSIN-LIKE PROTEIN"/>
    <property type="match status" value="1"/>
</dbReference>
<dbReference type="InterPro" id="IPR036986">
    <property type="entry name" value="S4_RNA-bd_sf"/>
</dbReference>
<dbReference type="PROSITE" id="PS50889">
    <property type="entry name" value="S4"/>
    <property type="match status" value="1"/>
</dbReference>
<feature type="non-terminal residue" evidence="3">
    <location>
        <position position="73"/>
    </location>
</feature>